<organism evidence="3 4">
    <name type="scientific">Chryseobacterium soli</name>
    <dbReference type="NCBI Taxonomy" id="445961"/>
    <lineage>
        <taxon>Bacteria</taxon>
        <taxon>Pseudomonadati</taxon>
        <taxon>Bacteroidota</taxon>
        <taxon>Flavobacteriia</taxon>
        <taxon>Flavobacteriales</taxon>
        <taxon>Weeksellaceae</taxon>
        <taxon>Chryseobacterium group</taxon>
        <taxon>Chryseobacterium</taxon>
    </lineage>
</organism>
<dbReference type="NCBIfam" id="NF011765">
    <property type="entry name" value="PRK15219.1"/>
    <property type="match status" value="1"/>
</dbReference>
<dbReference type="PANTHER" id="PTHR11002">
    <property type="entry name" value="CARBONIC ANHYDRASE"/>
    <property type="match status" value="1"/>
</dbReference>
<accession>A0A086ABC0</accession>
<dbReference type="STRING" id="445961.IW15_00600"/>
<evidence type="ECO:0000313" key="4">
    <source>
        <dbReference type="Proteomes" id="UP000028705"/>
    </source>
</evidence>
<dbReference type="RefSeq" id="WP_034708421.1">
    <property type="nucleotide sequence ID" value="NZ_JPRH01000001.1"/>
</dbReference>
<dbReference type="Proteomes" id="UP000028705">
    <property type="component" value="Unassembled WGS sequence"/>
</dbReference>
<keyword evidence="2" id="KW-0862">Zinc</keyword>
<dbReference type="SUPFAM" id="SSF53056">
    <property type="entry name" value="beta-carbonic anhydrase, cab"/>
    <property type="match status" value="1"/>
</dbReference>
<feature type="binding site" evidence="2">
    <location>
        <position position="58"/>
    </location>
    <ligand>
        <name>Zn(2+)</name>
        <dbReference type="ChEBI" id="CHEBI:29105"/>
    </ligand>
</feature>
<name>A0A086ABC0_9FLAO</name>
<keyword evidence="2" id="KW-0479">Metal-binding</keyword>
<dbReference type="AlphaFoldDB" id="A0A086ABC0"/>
<evidence type="ECO:0000313" key="3">
    <source>
        <dbReference type="EMBL" id="KFF13984.1"/>
    </source>
</evidence>
<dbReference type="GO" id="GO:0004089">
    <property type="term" value="F:carbonate dehydratase activity"/>
    <property type="evidence" value="ECO:0007669"/>
    <property type="project" value="InterPro"/>
</dbReference>
<gene>
    <name evidence="3" type="ORF">IW15_00600</name>
</gene>
<feature type="binding site" evidence="2">
    <location>
        <position position="111"/>
    </location>
    <ligand>
        <name>Zn(2+)</name>
        <dbReference type="ChEBI" id="CHEBI:29105"/>
    </ligand>
</feature>
<feature type="binding site" evidence="2">
    <location>
        <position position="60"/>
    </location>
    <ligand>
        <name>Zn(2+)</name>
        <dbReference type="ChEBI" id="CHEBI:29105"/>
    </ligand>
</feature>
<dbReference type="SMART" id="SM00947">
    <property type="entry name" value="Pro_CA"/>
    <property type="match status" value="1"/>
</dbReference>
<dbReference type="GO" id="GO:0008270">
    <property type="term" value="F:zinc ion binding"/>
    <property type="evidence" value="ECO:0007669"/>
    <property type="project" value="InterPro"/>
</dbReference>
<feature type="binding site" evidence="2">
    <location>
        <position position="114"/>
    </location>
    <ligand>
        <name>Zn(2+)</name>
        <dbReference type="ChEBI" id="CHEBI:29105"/>
    </ligand>
</feature>
<protein>
    <submittedName>
        <fullName evidence="3">Carbonic anhydrase</fullName>
    </submittedName>
</protein>
<dbReference type="OrthoDB" id="9797527at2"/>
<evidence type="ECO:0000256" key="2">
    <source>
        <dbReference type="PIRSR" id="PIRSR601765-1"/>
    </source>
</evidence>
<comment type="caution">
    <text evidence="3">The sequence shown here is derived from an EMBL/GenBank/DDBJ whole genome shotgun (WGS) entry which is preliminary data.</text>
</comment>
<dbReference type="CDD" id="cd03378">
    <property type="entry name" value="beta_CA_cladeC"/>
    <property type="match status" value="1"/>
</dbReference>
<proteinExistence type="inferred from homology"/>
<dbReference type="PANTHER" id="PTHR11002:SF79">
    <property type="entry name" value="CARBONIC ANHYDRASE 2"/>
    <property type="match status" value="1"/>
</dbReference>
<reference evidence="3 4" key="1">
    <citation type="submission" date="2014-07" db="EMBL/GenBank/DDBJ databases">
        <title>Genome of Chryseobacterium soli DSM 19298.</title>
        <authorList>
            <person name="Stropko S.J."/>
            <person name="Pipes S.E."/>
            <person name="Newman J."/>
        </authorList>
    </citation>
    <scope>NUCLEOTIDE SEQUENCE [LARGE SCALE GENOMIC DNA]</scope>
    <source>
        <strain evidence="3 4">DSM 19298</strain>
    </source>
</reference>
<dbReference type="InterPro" id="IPR036874">
    <property type="entry name" value="Carbonic_anhydrase_sf"/>
</dbReference>
<dbReference type="eggNOG" id="COG0288">
    <property type="taxonomic scope" value="Bacteria"/>
</dbReference>
<keyword evidence="4" id="KW-1185">Reference proteome</keyword>
<dbReference type="InterPro" id="IPR001765">
    <property type="entry name" value="Carbonic_anhydrase"/>
</dbReference>
<dbReference type="Gene3D" id="3.40.1050.10">
    <property type="entry name" value="Carbonic anhydrase"/>
    <property type="match status" value="1"/>
</dbReference>
<sequence length="211" mass="23189">MKAHTHETQSTITPEKALDFLKDGNQRFVNNLKANRDLLGQVNATREGQWPFAVILSCIDSRTSAELIFDQGLGDIFSIRIAGNFINQDILGSMEFGCNVAGSKLVVVLGHTKCGALKGGLDAAQIQKMGMDNLNHLINHFDPIIENIIEEGEERSSKNAALLERLNQQNVKSAIEDIRAQSSTLKNLENEGKIKIIGANYDVETGVVTWL</sequence>
<comment type="similarity">
    <text evidence="1">Belongs to the beta-class carbonic anhydrase family.</text>
</comment>
<dbReference type="EMBL" id="JPRH01000001">
    <property type="protein sequence ID" value="KFF13984.1"/>
    <property type="molecule type" value="Genomic_DNA"/>
</dbReference>
<dbReference type="Pfam" id="PF00484">
    <property type="entry name" value="Pro_CA"/>
    <property type="match status" value="1"/>
</dbReference>
<evidence type="ECO:0000256" key="1">
    <source>
        <dbReference type="ARBA" id="ARBA00006217"/>
    </source>
</evidence>
<comment type="cofactor">
    <cofactor evidence="2">
        <name>Zn(2+)</name>
        <dbReference type="ChEBI" id="CHEBI:29105"/>
    </cofactor>
    <text evidence="2">Binds 1 zinc ion per subunit.</text>
</comment>